<reference evidence="1" key="2">
    <citation type="submission" date="2020-10" db="EMBL/GenBank/DDBJ databases">
        <authorList>
            <person name="Cooper E.A."/>
            <person name="Brenton Z.W."/>
            <person name="Flinn B.S."/>
            <person name="Jenkins J."/>
            <person name="Shu S."/>
            <person name="Flowers D."/>
            <person name="Luo F."/>
            <person name="Wang Y."/>
            <person name="Xia P."/>
            <person name="Barry K."/>
            <person name="Daum C."/>
            <person name="Lipzen A."/>
            <person name="Yoshinaga Y."/>
            <person name="Schmutz J."/>
            <person name="Saski C."/>
            <person name="Vermerris W."/>
            <person name="Kresovich S."/>
        </authorList>
    </citation>
    <scope>NUCLEOTIDE SEQUENCE</scope>
</reference>
<name>A0A921QE47_SORBI</name>
<dbReference type="AlphaFoldDB" id="A0A921QE47"/>
<sequence length="58" mass="6551">MTLHHLVPIITIVTKVKCCRHQQAAYGTKDCCTSPSAGHPYLWNLLADPYCSHVRRSQ</sequence>
<organism evidence="1 2">
    <name type="scientific">Sorghum bicolor</name>
    <name type="common">Sorghum</name>
    <name type="synonym">Sorghum vulgare</name>
    <dbReference type="NCBI Taxonomy" id="4558"/>
    <lineage>
        <taxon>Eukaryota</taxon>
        <taxon>Viridiplantae</taxon>
        <taxon>Streptophyta</taxon>
        <taxon>Embryophyta</taxon>
        <taxon>Tracheophyta</taxon>
        <taxon>Spermatophyta</taxon>
        <taxon>Magnoliopsida</taxon>
        <taxon>Liliopsida</taxon>
        <taxon>Poales</taxon>
        <taxon>Poaceae</taxon>
        <taxon>PACMAD clade</taxon>
        <taxon>Panicoideae</taxon>
        <taxon>Andropogonodae</taxon>
        <taxon>Andropogoneae</taxon>
        <taxon>Sorghinae</taxon>
        <taxon>Sorghum</taxon>
    </lineage>
</organism>
<protein>
    <submittedName>
        <fullName evidence="1">Uncharacterized protein</fullName>
    </submittedName>
</protein>
<reference evidence="1" key="1">
    <citation type="journal article" date="2019" name="BMC Genomics">
        <title>A new reference genome for Sorghum bicolor reveals high levels of sequence similarity between sweet and grain genotypes: implications for the genetics of sugar metabolism.</title>
        <authorList>
            <person name="Cooper E.A."/>
            <person name="Brenton Z.W."/>
            <person name="Flinn B.S."/>
            <person name="Jenkins J."/>
            <person name="Shu S."/>
            <person name="Flowers D."/>
            <person name="Luo F."/>
            <person name="Wang Y."/>
            <person name="Xia P."/>
            <person name="Barry K."/>
            <person name="Daum C."/>
            <person name="Lipzen A."/>
            <person name="Yoshinaga Y."/>
            <person name="Schmutz J."/>
            <person name="Saski C."/>
            <person name="Vermerris W."/>
            <person name="Kresovich S."/>
        </authorList>
    </citation>
    <scope>NUCLEOTIDE SEQUENCE</scope>
</reference>
<comment type="caution">
    <text evidence="1">The sequence shown here is derived from an EMBL/GenBank/DDBJ whole genome shotgun (WGS) entry which is preliminary data.</text>
</comment>
<dbReference type="Proteomes" id="UP000807115">
    <property type="component" value="Chromosome 8"/>
</dbReference>
<evidence type="ECO:0000313" key="2">
    <source>
        <dbReference type="Proteomes" id="UP000807115"/>
    </source>
</evidence>
<dbReference type="EMBL" id="CM027687">
    <property type="protein sequence ID" value="KAG0520428.1"/>
    <property type="molecule type" value="Genomic_DNA"/>
</dbReference>
<proteinExistence type="predicted"/>
<dbReference type="EMBL" id="CM027687">
    <property type="protein sequence ID" value="KAG0520427.1"/>
    <property type="molecule type" value="Genomic_DNA"/>
</dbReference>
<evidence type="ECO:0000313" key="1">
    <source>
        <dbReference type="EMBL" id="KAG0520429.1"/>
    </source>
</evidence>
<dbReference type="EMBL" id="CM027687">
    <property type="protein sequence ID" value="KAG0520429.1"/>
    <property type="molecule type" value="Genomic_DNA"/>
</dbReference>
<gene>
    <name evidence="1" type="ORF">BDA96_08G073400</name>
</gene>
<accession>A0A921QE47</accession>